<dbReference type="GO" id="GO:0005829">
    <property type="term" value="C:cytosol"/>
    <property type="evidence" value="ECO:0007669"/>
    <property type="project" value="TreeGrafter"/>
</dbReference>
<dbReference type="GO" id="GO:0009244">
    <property type="term" value="P:lipopolysaccharide core region biosynthetic process"/>
    <property type="evidence" value="ECO:0007669"/>
    <property type="project" value="TreeGrafter"/>
</dbReference>
<dbReference type="InterPro" id="IPR002201">
    <property type="entry name" value="Glyco_trans_9"/>
</dbReference>
<evidence type="ECO:0000256" key="1">
    <source>
        <dbReference type="ARBA" id="ARBA00022676"/>
    </source>
</evidence>
<accession>A0A3B1A021</accession>
<evidence type="ECO:0008006" key="4">
    <source>
        <dbReference type="Google" id="ProtNLM"/>
    </source>
</evidence>
<gene>
    <name evidence="3" type="ORF">MNBD_GAMMA23-1492</name>
</gene>
<proteinExistence type="predicted"/>
<protein>
    <recommendedName>
        <fullName evidence="4">ADP-heptose--lipooligosaccharide heptosyltransferase II</fullName>
    </recommendedName>
</protein>
<dbReference type="Pfam" id="PF01075">
    <property type="entry name" value="Glyco_transf_9"/>
    <property type="match status" value="1"/>
</dbReference>
<organism evidence="3">
    <name type="scientific">hydrothermal vent metagenome</name>
    <dbReference type="NCBI Taxonomy" id="652676"/>
    <lineage>
        <taxon>unclassified sequences</taxon>
        <taxon>metagenomes</taxon>
        <taxon>ecological metagenomes</taxon>
    </lineage>
</organism>
<dbReference type="CDD" id="cd03789">
    <property type="entry name" value="GT9_LPS_heptosyltransferase"/>
    <property type="match status" value="1"/>
</dbReference>
<evidence type="ECO:0000313" key="3">
    <source>
        <dbReference type="EMBL" id="VAW99215.1"/>
    </source>
</evidence>
<dbReference type="EMBL" id="UOFT01000076">
    <property type="protein sequence ID" value="VAW99215.1"/>
    <property type="molecule type" value="Genomic_DNA"/>
</dbReference>
<dbReference type="SUPFAM" id="SSF53756">
    <property type="entry name" value="UDP-Glycosyltransferase/glycogen phosphorylase"/>
    <property type="match status" value="1"/>
</dbReference>
<dbReference type="Gene3D" id="3.40.50.2000">
    <property type="entry name" value="Glycogen Phosphorylase B"/>
    <property type="match status" value="2"/>
</dbReference>
<evidence type="ECO:0000256" key="2">
    <source>
        <dbReference type="ARBA" id="ARBA00022679"/>
    </source>
</evidence>
<dbReference type="InterPro" id="IPR051199">
    <property type="entry name" value="LPS_LOS_Heptosyltrfase"/>
</dbReference>
<keyword evidence="2" id="KW-0808">Transferase</keyword>
<keyword evidence="1" id="KW-0328">Glycosyltransferase</keyword>
<dbReference type="AlphaFoldDB" id="A0A3B1A021"/>
<dbReference type="PANTHER" id="PTHR30160:SF21">
    <property type="entry name" value="LIPOPOLYSACCHARIDE CORE HEPTOSYLTRANSFERASE OPSX"/>
    <property type="match status" value="1"/>
</dbReference>
<reference evidence="3" key="1">
    <citation type="submission" date="2018-06" db="EMBL/GenBank/DDBJ databases">
        <authorList>
            <person name="Zhirakovskaya E."/>
        </authorList>
    </citation>
    <scope>NUCLEOTIDE SEQUENCE</scope>
</reference>
<dbReference type="PANTHER" id="PTHR30160">
    <property type="entry name" value="TETRAACYLDISACCHARIDE 4'-KINASE-RELATED"/>
    <property type="match status" value="1"/>
</dbReference>
<name>A0A3B1A021_9ZZZZ</name>
<dbReference type="GO" id="GO:0008713">
    <property type="term" value="F:ADP-heptose-lipopolysaccharide heptosyltransferase activity"/>
    <property type="evidence" value="ECO:0007669"/>
    <property type="project" value="TreeGrafter"/>
</dbReference>
<sequence>MIERIKTQDKILVVRVGRVGDVVMITAALTAILKSFEQAEIHILTSDDGLRVLNNFNKRVTQFYLYNRKLINTGWIKYKLKRVIGLENYTHIFCFETKPSYLKLFSKSQAKIHVNKDGALDKNYAWHCLQTVNQVTGQQMNEWISLKVNEKAVKQSGDIFIENKIDKNVFIIGLHPSFSGLKKFNFRSQKSLHERGWPEENWAELAYTLSEYAKQKGIKVHIIMDLLEEDRALGERIVALSHNVVTLLIPTMNFERYKATLKSMDLLITPNTGPMHVAGALGTKMVALFSVKSPDNSGPYIAAEQYTPLQAEDMPNPDAGLAAITVEYVLDACKNFIHKEKNTVEL</sequence>